<comment type="caution">
    <text evidence="4">The sequence shown here is derived from an EMBL/GenBank/DDBJ whole genome shotgun (WGS) entry which is preliminary data.</text>
</comment>
<dbReference type="SMART" id="SM01007">
    <property type="entry name" value="Aldolase_II"/>
    <property type="match status" value="1"/>
</dbReference>
<keyword evidence="1" id="KW-0479">Metal-binding</keyword>
<dbReference type="GO" id="GO:0005829">
    <property type="term" value="C:cytosol"/>
    <property type="evidence" value="ECO:0007669"/>
    <property type="project" value="TreeGrafter"/>
</dbReference>
<proteinExistence type="predicted"/>
<evidence type="ECO:0000313" key="5">
    <source>
        <dbReference type="Proteomes" id="UP001238163"/>
    </source>
</evidence>
<dbReference type="EC" id="4.1.2.17" evidence="4"/>
<dbReference type="GO" id="GO:0046872">
    <property type="term" value="F:metal ion binding"/>
    <property type="evidence" value="ECO:0007669"/>
    <property type="project" value="UniProtKB-KW"/>
</dbReference>
<name>A0AAE3VIH9_9BACT</name>
<dbReference type="SUPFAM" id="SSF53639">
    <property type="entry name" value="AraD/HMP-PK domain-like"/>
    <property type="match status" value="1"/>
</dbReference>
<dbReference type="GO" id="GO:0008738">
    <property type="term" value="F:L-fuculose-phosphate aldolase activity"/>
    <property type="evidence" value="ECO:0007669"/>
    <property type="project" value="UniProtKB-EC"/>
</dbReference>
<evidence type="ECO:0000313" key="4">
    <source>
        <dbReference type="EMBL" id="MDQ0291352.1"/>
    </source>
</evidence>
<dbReference type="InterPro" id="IPR036409">
    <property type="entry name" value="Aldolase_II/adducin_N_sf"/>
</dbReference>
<gene>
    <name evidence="4" type="ORF">J3R75_003459</name>
</gene>
<protein>
    <submittedName>
        <fullName evidence="4">L-fuculose-phosphate aldolase</fullName>
        <ecNumber evidence="4">4.1.2.17</ecNumber>
    </submittedName>
</protein>
<dbReference type="AlphaFoldDB" id="A0AAE3VIH9"/>
<feature type="domain" description="Class II aldolase/adducin N-terminal" evidence="3">
    <location>
        <begin position="13"/>
        <end position="193"/>
    </location>
</feature>
<dbReference type="GO" id="GO:0019323">
    <property type="term" value="P:pentose catabolic process"/>
    <property type="evidence" value="ECO:0007669"/>
    <property type="project" value="TreeGrafter"/>
</dbReference>
<evidence type="ECO:0000256" key="1">
    <source>
        <dbReference type="ARBA" id="ARBA00022723"/>
    </source>
</evidence>
<dbReference type="PANTHER" id="PTHR22789:SF0">
    <property type="entry name" value="3-OXO-TETRONATE 4-PHOSPHATE DECARBOXYLASE-RELATED"/>
    <property type="match status" value="1"/>
</dbReference>
<evidence type="ECO:0000256" key="2">
    <source>
        <dbReference type="ARBA" id="ARBA00023239"/>
    </source>
</evidence>
<keyword evidence="5" id="KW-1185">Reference proteome</keyword>
<dbReference type="Proteomes" id="UP001238163">
    <property type="component" value="Unassembled WGS sequence"/>
</dbReference>
<evidence type="ECO:0000259" key="3">
    <source>
        <dbReference type="SMART" id="SM01007"/>
    </source>
</evidence>
<sequence>MHDQQKKYESAISELVAAAVRLGELGYVSSHGGNLSSRVDAETVLITPTKVAKRALTFDDIVIIGMDGTTRYAGNSRKPTGETPIHLNILRQRPDIKGLVHAHPPVLTGFSLIDEPLLSAPLLPEPIIELGPLLYVPYAEPLSAELAAAFDSVIRRSNAFIMRNHGVMICSPDGPWRALELLEMVEAMAQSLFVAKSLGTVTRIPDREVDKLSRTIQTRGLPMPGAPGVISKLSDAYPH</sequence>
<dbReference type="PANTHER" id="PTHR22789">
    <property type="entry name" value="FUCULOSE PHOSPHATE ALDOLASE"/>
    <property type="match status" value="1"/>
</dbReference>
<reference evidence="4" key="1">
    <citation type="submission" date="2023-07" db="EMBL/GenBank/DDBJ databases">
        <title>Genomic Encyclopedia of Type Strains, Phase IV (KMG-IV): sequencing the most valuable type-strain genomes for metagenomic binning, comparative biology and taxonomic classification.</title>
        <authorList>
            <person name="Goeker M."/>
        </authorList>
    </citation>
    <scope>NUCLEOTIDE SEQUENCE</scope>
    <source>
        <strain evidence="4">DSM 24202</strain>
    </source>
</reference>
<dbReference type="RefSeq" id="WP_307264024.1">
    <property type="nucleotide sequence ID" value="NZ_JAUSVL010000001.1"/>
</dbReference>
<dbReference type="EMBL" id="JAUSVL010000001">
    <property type="protein sequence ID" value="MDQ0291352.1"/>
    <property type="molecule type" value="Genomic_DNA"/>
</dbReference>
<dbReference type="Gene3D" id="3.40.225.10">
    <property type="entry name" value="Class II aldolase/adducin N-terminal domain"/>
    <property type="match status" value="1"/>
</dbReference>
<dbReference type="InterPro" id="IPR050197">
    <property type="entry name" value="Aldolase_class_II_sugar_metab"/>
</dbReference>
<dbReference type="InterPro" id="IPR001303">
    <property type="entry name" value="Aldolase_II/adducin_N"/>
</dbReference>
<dbReference type="Pfam" id="PF00596">
    <property type="entry name" value="Aldolase_II"/>
    <property type="match status" value="1"/>
</dbReference>
<accession>A0AAE3VIH9</accession>
<keyword evidence="2 4" id="KW-0456">Lyase</keyword>
<organism evidence="4 5">
    <name type="scientific">Oligosphaera ethanolica</name>
    <dbReference type="NCBI Taxonomy" id="760260"/>
    <lineage>
        <taxon>Bacteria</taxon>
        <taxon>Pseudomonadati</taxon>
        <taxon>Lentisphaerota</taxon>
        <taxon>Oligosphaeria</taxon>
        <taxon>Oligosphaerales</taxon>
        <taxon>Oligosphaeraceae</taxon>
        <taxon>Oligosphaera</taxon>
    </lineage>
</organism>